<evidence type="ECO:0000313" key="2">
    <source>
        <dbReference type="Proteomes" id="UP000001942"/>
    </source>
</evidence>
<evidence type="ECO:0000313" key="1">
    <source>
        <dbReference type="EMBL" id="ABD45666.1"/>
    </source>
</evidence>
<dbReference type="AlphaFoldDB" id="Q2GEQ4"/>
<name>Q2GEQ4_EHRS3</name>
<dbReference type="EMBL" id="CP000237">
    <property type="protein sequence ID" value="ABD45666.1"/>
    <property type="molecule type" value="Genomic_DNA"/>
</dbReference>
<dbReference type="KEGG" id="nse:NSE_0143"/>
<accession>Q2GEQ4</accession>
<organism evidence="1 2">
    <name type="scientific">Ehrlichia sennetsu (strain ATCC VR-367 / Miyayama)</name>
    <name type="common">Neorickettsia sennetsu</name>
    <dbReference type="NCBI Taxonomy" id="222891"/>
    <lineage>
        <taxon>Bacteria</taxon>
        <taxon>Pseudomonadati</taxon>
        <taxon>Pseudomonadota</taxon>
        <taxon>Alphaproteobacteria</taxon>
        <taxon>Rickettsiales</taxon>
        <taxon>Anaplasmataceae</taxon>
        <taxon>Ehrlichia</taxon>
    </lineage>
</organism>
<dbReference type="STRING" id="222891.NSE_0143"/>
<dbReference type="Proteomes" id="UP000001942">
    <property type="component" value="Chromosome"/>
</dbReference>
<dbReference type="HOGENOM" id="CLU_3101367_0_0_5"/>
<reference evidence="1 2" key="1">
    <citation type="journal article" date="2006" name="PLoS Genet.">
        <title>Comparative genomics of emerging human ehrlichiosis agents.</title>
        <authorList>
            <person name="Dunning Hotopp J.C."/>
            <person name="Lin M."/>
            <person name="Madupu R."/>
            <person name="Crabtree J."/>
            <person name="Angiuoli S.V."/>
            <person name="Eisen J.A."/>
            <person name="Seshadri R."/>
            <person name="Ren Q."/>
            <person name="Wu M."/>
            <person name="Utterback T.R."/>
            <person name="Smith S."/>
            <person name="Lewis M."/>
            <person name="Khouri H."/>
            <person name="Zhang C."/>
            <person name="Niu H."/>
            <person name="Lin Q."/>
            <person name="Ohashi N."/>
            <person name="Zhi N."/>
            <person name="Nelson W."/>
            <person name="Brinkac L.M."/>
            <person name="Dodson R.J."/>
            <person name="Rosovitz M.J."/>
            <person name="Sundaram J."/>
            <person name="Daugherty S.C."/>
            <person name="Davidsen T."/>
            <person name="Durkin A.S."/>
            <person name="Gwinn M."/>
            <person name="Haft D.H."/>
            <person name="Selengut J.D."/>
            <person name="Sullivan S.A."/>
            <person name="Zafar N."/>
            <person name="Zhou L."/>
            <person name="Benahmed F."/>
            <person name="Forberger H."/>
            <person name="Halpin R."/>
            <person name="Mulligan S."/>
            <person name="Robinson J."/>
            <person name="White O."/>
            <person name="Rikihisa Y."/>
            <person name="Tettelin H."/>
        </authorList>
    </citation>
    <scope>NUCLEOTIDE SEQUENCE [LARGE SCALE GENOMIC DNA]</scope>
    <source>
        <strain evidence="2">ATCC VR-367 / Miyayama</strain>
    </source>
</reference>
<keyword evidence="2" id="KW-1185">Reference proteome</keyword>
<protein>
    <submittedName>
        <fullName evidence="1">Uncharacterized protein</fullName>
    </submittedName>
</protein>
<sequence>MFHPKTKIFKAGSTSYSTSLFGFAIIIVSERKYPNCNCTTNWNSPGNLFSK</sequence>
<proteinExistence type="predicted"/>
<gene>
    <name evidence="1" type="ordered locus">NSE_0143</name>
</gene>